<keyword evidence="4" id="KW-1185">Reference proteome</keyword>
<evidence type="ECO:0000256" key="2">
    <source>
        <dbReference type="SAM" id="Phobius"/>
    </source>
</evidence>
<keyword evidence="2" id="KW-0812">Transmembrane</keyword>
<keyword evidence="2" id="KW-0472">Membrane</keyword>
<organism evidence="3 4">
    <name type="scientific">Kineococcus glutinatus</name>
    <dbReference type="NCBI Taxonomy" id="1070872"/>
    <lineage>
        <taxon>Bacteria</taxon>
        <taxon>Bacillati</taxon>
        <taxon>Actinomycetota</taxon>
        <taxon>Actinomycetes</taxon>
        <taxon>Kineosporiales</taxon>
        <taxon>Kineosporiaceae</taxon>
        <taxon>Kineococcus</taxon>
    </lineage>
</organism>
<evidence type="ECO:0008006" key="5">
    <source>
        <dbReference type="Google" id="ProtNLM"/>
    </source>
</evidence>
<evidence type="ECO:0000313" key="3">
    <source>
        <dbReference type="EMBL" id="GAA4978918.1"/>
    </source>
</evidence>
<feature type="compositionally biased region" description="Polar residues" evidence="1">
    <location>
        <begin position="1"/>
        <end position="10"/>
    </location>
</feature>
<sequence length="236" mass="23463">MTDEQGTARSSGEPVPARRRRRVHAGVALAVALPAGMVASGAMVWQASSAAFTATTVNGGNAWNTGKVCLSDDATGNSGCPGGASPNVGTALFSVNSLAPGSTGAKCITVTYDGTTAGIVKLYSDNVTGTGSGNLAERVQLVVKETVAAPGTAVQPNCTNWPAAPAASTTLFSGTLDGFAANAAFASGVGGSWTPTGAASDSRAYQITWTIDPNTPNALMSSSAGGDFAWEVNSTP</sequence>
<feature type="region of interest" description="Disordered" evidence="1">
    <location>
        <begin position="1"/>
        <end position="20"/>
    </location>
</feature>
<keyword evidence="2" id="KW-1133">Transmembrane helix</keyword>
<protein>
    <recommendedName>
        <fullName evidence="5">Ribosomally synthesized peptide with SipW-like signal peptide</fullName>
    </recommendedName>
</protein>
<feature type="transmembrane region" description="Helical" evidence="2">
    <location>
        <begin position="25"/>
        <end position="45"/>
    </location>
</feature>
<gene>
    <name evidence="3" type="ORF">GCM10023225_19410</name>
</gene>
<proteinExistence type="predicted"/>
<evidence type="ECO:0000256" key="1">
    <source>
        <dbReference type="SAM" id="MobiDB-lite"/>
    </source>
</evidence>
<dbReference type="Proteomes" id="UP001501195">
    <property type="component" value="Unassembled WGS sequence"/>
</dbReference>
<dbReference type="RefSeq" id="WP_345712295.1">
    <property type="nucleotide sequence ID" value="NZ_BAABIL010000267.1"/>
</dbReference>
<name>A0ABP9HUX2_9ACTN</name>
<dbReference type="EMBL" id="BAABIL010000267">
    <property type="protein sequence ID" value="GAA4978918.1"/>
    <property type="molecule type" value="Genomic_DNA"/>
</dbReference>
<evidence type="ECO:0000313" key="4">
    <source>
        <dbReference type="Proteomes" id="UP001501195"/>
    </source>
</evidence>
<comment type="caution">
    <text evidence="3">The sequence shown here is derived from an EMBL/GenBank/DDBJ whole genome shotgun (WGS) entry which is preliminary data.</text>
</comment>
<accession>A0ABP9HUX2</accession>
<reference evidence="4" key="1">
    <citation type="journal article" date="2019" name="Int. J. Syst. Evol. Microbiol.">
        <title>The Global Catalogue of Microorganisms (GCM) 10K type strain sequencing project: providing services to taxonomists for standard genome sequencing and annotation.</title>
        <authorList>
            <consortium name="The Broad Institute Genomics Platform"/>
            <consortium name="The Broad Institute Genome Sequencing Center for Infectious Disease"/>
            <person name="Wu L."/>
            <person name="Ma J."/>
        </authorList>
    </citation>
    <scope>NUCLEOTIDE SEQUENCE [LARGE SCALE GENOMIC DNA]</scope>
    <source>
        <strain evidence="4">JCM 18126</strain>
    </source>
</reference>